<evidence type="ECO:0000313" key="1">
    <source>
        <dbReference type="EMBL" id="KAF9943475.1"/>
    </source>
</evidence>
<organism evidence="1 2">
    <name type="scientific">Mortierella alpina</name>
    <name type="common">Oleaginous fungus</name>
    <name type="synonym">Mortierella renispora</name>
    <dbReference type="NCBI Taxonomy" id="64518"/>
    <lineage>
        <taxon>Eukaryota</taxon>
        <taxon>Fungi</taxon>
        <taxon>Fungi incertae sedis</taxon>
        <taxon>Mucoromycota</taxon>
        <taxon>Mortierellomycotina</taxon>
        <taxon>Mortierellomycetes</taxon>
        <taxon>Mortierellales</taxon>
        <taxon>Mortierellaceae</taxon>
        <taxon>Mortierella</taxon>
    </lineage>
</organism>
<keyword evidence="2" id="KW-1185">Reference proteome</keyword>
<dbReference type="AlphaFoldDB" id="A0A9P6IPS0"/>
<reference evidence="1" key="1">
    <citation type="journal article" date="2020" name="Fungal Divers.">
        <title>Resolving the Mortierellaceae phylogeny through synthesis of multi-gene phylogenetics and phylogenomics.</title>
        <authorList>
            <person name="Vandepol N."/>
            <person name="Liber J."/>
            <person name="Desiro A."/>
            <person name="Na H."/>
            <person name="Kennedy M."/>
            <person name="Barry K."/>
            <person name="Grigoriev I.V."/>
            <person name="Miller A.N."/>
            <person name="O'Donnell K."/>
            <person name="Stajich J.E."/>
            <person name="Bonito G."/>
        </authorList>
    </citation>
    <scope>NUCLEOTIDE SEQUENCE</scope>
    <source>
        <strain evidence="1">CK1249</strain>
    </source>
</reference>
<name>A0A9P6IPS0_MORAP</name>
<accession>A0A9P6IPS0</accession>
<dbReference type="OrthoDB" id="2433642at2759"/>
<dbReference type="Proteomes" id="UP000738359">
    <property type="component" value="Unassembled WGS sequence"/>
</dbReference>
<evidence type="ECO:0000313" key="2">
    <source>
        <dbReference type="Proteomes" id="UP000738359"/>
    </source>
</evidence>
<gene>
    <name evidence="1" type="ORF">BGZ70_005920</name>
</gene>
<sequence length="213" mass="23284">AAPTSNSLDLLKRDRPDVKANVDAFIDLHTKLVVDLSTKVAAYICADVDLEVKADANVGNGLITAKVNVDKIRLSVRAKADAEVKAKVDAEVKARVIAKVDAIVHQVIVKVCPLLENECIEKNAANIVAKVNAKIFVHLRKLLVTIKAKVEAHLRLRIKAIVEEVKVNLGLANVTVYARVWVASNVDVVVKIWVKIWLKLCAKININALVKAL</sequence>
<protein>
    <submittedName>
        <fullName evidence="1">Uncharacterized protein</fullName>
    </submittedName>
</protein>
<comment type="caution">
    <text evidence="1">The sequence shown here is derived from an EMBL/GenBank/DDBJ whole genome shotgun (WGS) entry which is preliminary data.</text>
</comment>
<dbReference type="EMBL" id="JAAAHY010003216">
    <property type="protein sequence ID" value="KAF9943475.1"/>
    <property type="molecule type" value="Genomic_DNA"/>
</dbReference>
<proteinExistence type="predicted"/>
<feature type="non-terminal residue" evidence="1">
    <location>
        <position position="1"/>
    </location>
</feature>